<reference evidence="1" key="1">
    <citation type="submission" date="2020-10" db="EMBL/GenBank/DDBJ databases">
        <authorList>
            <person name="Gilroy R."/>
        </authorList>
    </citation>
    <scope>NUCLEOTIDE SEQUENCE</scope>
    <source>
        <strain evidence="1">10037</strain>
    </source>
</reference>
<dbReference type="Gene3D" id="3.30.420.250">
    <property type="match status" value="1"/>
</dbReference>
<dbReference type="Pfam" id="PF12864">
    <property type="entry name" value="DUF3822"/>
    <property type="match status" value="1"/>
</dbReference>
<dbReference type="EMBL" id="JADIME010000036">
    <property type="protein sequence ID" value="MBO8465028.1"/>
    <property type="molecule type" value="Genomic_DNA"/>
</dbReference>
<organism evidence="1 2">
    <name type="scientific">Candidatus Merdivivens pullistercoris</name>
    <dbReference type="NCBI Taxonomy" id="2840873"/>
    <lineage>
        <taxon>Bacteria</taxon>
        <taxon>Pseudomonadati</taxon>
        <taxon>Bacteroidota</taxon>
        <taxon>Bacteroidia</taxon>
        <taxon>Bacteroidales</taxon>
        <taxon>Muribaculaceae</taxon>
        <taxon>Muribaculaceae incertae sedis</taxon>
        <taxon>Candidatus Merdivivens</taxon>
    </lineage>
</organism>
<dbReference type="AlphaFoldDB" id="A0A9D9I4K7"/>
<dbReference type="InterPro" id="IPR024213">
    <property type="entry name" value="DUF3822"/>
</dbReference>
<accession>A0A9D9I4K7</accession>
<proteinExistence type="predicted"/>
<protein>
    <submittedName>
        <fullName evidence="1">DUF3822 family protein</fullName>
    </submittedName>
</protein>
<dbReference type="Proteomes" id="UP000823597">
    <property type="component" value="Unassembled WGS sequence"/>
</dbReference>
<evidence type="ECO:0000313" key="2">
    <source>
        <dbReference type="Proteomes" id="UP000823597"/>
    </source>
</evidence>
<comment type="caution">
    <text evidence="1">The sequence shown here is derived from an EMBL/GenBank/DDBJ whole genome shotgun (WGS) entry which is preliminary data.</text>
</comment>
<sequence length="246" mass="28162">MTAQYVERYGISIQVFLNGYSYKITDSDGKTVSYKEEGTVEELYSSRELSFPFAEYSLSFRTNECVLVPNAILKETLRRENAAEGKNEKPWEQERILRGILSEYVPIDDNRKTECIEVPAFDASIIYAIPDNPVLKAVSGALARECRPLPEIYIILEELHALKCHNRVIASYRDSLLSLAIAEEDRLLLCNSFQAADFTTALYFIFSALKQYSLNPEVTTINFMTPLDDEKQMLLYRYFSGVEAIR</sequence>
<name>A0A9D9I4K7_9BACT</name>
<reference evidence="1" key="2">
    <citation type="journal article" date="2021" name="PeerJ">
        <title>Extensive microbial diversity within the chicken gut microbiome revealed by metagenomics and culture.</title>
        <authorList>
            <person name="Gilroy R."/>
            <person name="Ravi A."/>
            <person name="Getino M."/>
            <person name="Pursley I."/>
            <person name="Horton D.L."/>
            <person name="Alikhan N.F."/>
            <person name="Baker D."/>
            <person name="Gharbi K."/>
            <person name="Hall N."/>
            <person name="Watson M."/>
            <person name="Adriaenssens E.M."/>
            <person name="Foster-Nyarko E."/>
            <person name="Jarju S."/>
            <person name="Secka A."/>
            <person name="Antonio M."/>
            <person name="Oren A."/>
            <person name="Chaudhuri R.R."/>
            <person name="La Ragione R."/>
            <person name="Hildebrand F."/>
            <person name="Pallen M.J."/>
        </authorList>
    </citation>
    <scope>NUCLEOTIDE SEQUENCE</scope>
    <source>
        <strain evidence="1">10037</strain>
    </source>
</reference>
<gene>
    <name evidence="1" type="ORF">IAB93_03420</name>
</gene>
<dbReference type="Gene3D" id="3.30.420.260">
    <property type="match status" value="1"/>
</dbReference>
<evidence type="ECO:0000313" key="1">
    <source>
        <dbReference type="EMBL" id="MBO8465028.1"/>
    </source>
</evidence>